<evidence type="ECO:0000256" key="1">
    <source>
        <dbReference type="ARBA" id="ARBA00004127"/>
    </source>
</evidence>
<dbReference type="GO" id="GO:0012505">
    <property type="term" value="C:endomembrane system"/>
    <property type="evidence" value="ECO:0007669"/>
    <property type="project" value="UniProtKB-SubCell"/>
</dbReference>
<dbReference type="EMBL" id="LRBV02000008">
    <property type="status" value="NOT_ANNOTATED_CDS"/>
    <property type="molecule type" value="Genomic_DNA"/>
</dbReference>
<evidence type="ECO:0000259" key="10">
    <source>
        <dbReference type="PROSITE" id="PS50222"/>
    </source>
</evidence>
<dbReference type="Pfam" id="PF13499">
    <property type="entry name" value="EF-hand_7"/>
    <property type="match status" value="2"/>
</dbReference>
<evidence type="ECO:0000256" key="4">
    <source>
        <dbReference type="ARBA" id="ARBA00022692"/>
    </source>
</evidence>
<organism evidence="11 12">
    <name type="scientific">Quercus lobata</name>
    <name type="common">Valley oak</name>
    <dbReference type="NCBI Taxonomy" id="97700"/>
    <lineage>
        <taxon>Eukaryota</taxon>
        <taxon>Viridiplantae</taxon>
        <taxon>Streptophyta</taxon>
        <taxon>Embryophyta</taxon>
        <taxon>Tracheophyta</taxon>
        <taxon>Spermatophyta</taxon>
        <taxon>Magnoliopsida</taxon>
        <taxon>eudicotyledons</taxon>
        <taxon>Gunneridae</taxon>
        <taxon>Pentapetalae</taxon>
        <taxon>rosids</taxon>
        <taxon>fabids</taxon>
        <taxon>Fagales</taxon>
        <taxon>Fagaceae</taxon>
        <taxon>Quercus</taxon>
    </lineage>
</organism>
<keyword evidence="6 9" id="KW-1133">Transmembrane helix</keyword>
<evidence type="ECO:0000256" key="8">
    <source>
        <dbReference type="ARBA" id="ARBA00023136"/>
    </source>
</evidence>
<dbReference type="SUPFAM" id="SSF47473">
    <property type="entry name" value="EF-hand"/>
    <property type="match status" value="1"/>
</dbReference>
<evidence type="ECO:0000256" key="7">
    <source>
        <dbReference type="ARBA" id="ARBA00023065"/>
    </source>
</evidence>
<keyword evidence="2" id="KW-0813">Transport</keyword>
<dbReference type="Gramene" id="QL08p027498:mrna">
    <property type="protein sequence ID" value="QL08p027498:mrna"/>
    <property type="gene ID" value="QL08p027498"/>
</dbReference>
<dbReference type="PANTHER" id="PTHR31503">
    <property type="entry name" value="VACUOLAR CALCIUM ION TRANSPORTER"/>
    <property type="match status" value="1"/>
</dbReference>
<comment type="subcellular location">
    <subcellularLocation>
        <location evidence="1">Endomembrane system</location>
        <topology evidence="1">Multi-pass membrane protein</topology>
    </subcellularLocation>
</comment>
<keyword evidence="8 9" id="KW-0472">Membrane</keyword>
<dbReference type="InParanoid" id="A0A7N2M9E9"/>
<feature type="domain" description="EF-hand" evidence="10">
    <location>
        <begin position="493"/>
        <end position="528"/>
    </location>
</feature>
<evidence type="ECO:0000256" key="2">
    <source>
        <dbReference type="ARBA" id="ARBA00022448"/>
    </source>
</evidence>
<dbReference type="PROSITE" id="PS00018">
    <property type="entry name" value="EF_HAND_1"/>
    <property type="match status" value="3"/>
</dbReference>
<dbReference type="PANTHER" id="PTHR31503:SF79">
    <property type="entry name" value="CALCIUM-BINDING EF-HAND PROTEIN"/>
    <property type="match status" value="1"/>
</dbReference>
<name>A0A7N2M9E9_QUELO</name>
<feature type="domain" description="EF-hand" evidence="10">
    <location>
        <begin position="316"/>
        <end position="351"/>
    </location>
</feature>
<dbReference type="InterPro" id="IPR018247">
    <property type="entry name" value="EF_Hand_1_Ca_BS"/>
</dbReference>
<feature type="transmembrane region" description="Helical" evidence="9">
    <location>
        <begin position="254"/>
        <end position="276"/>
    </location>
</feature>
<dbReference type="EnsemblPlants" id="QL08p027498:mrna">
    <property type="protein sequence ID" value="QL08p027498:mrna"/>
    <property type="gene ID" value="QL08p027498"/>
</dbReference>
<dbReference type="GO" id="GO:0005509">
    <property type="term" value="F:calcium ion binding"/>
    <property type="evidence" value="ECO:0007669"/>
    <property type="project" value="InterPro"/>
</dbReference>
<evidence type="ECO:0000256" key="3">
    <source>
        <dbReference type="ARBA" id="ARBA00022449"/>
    </source>
</evidence>
<proteinExistence type="predicted"/>
<protein>
    <recommendedName>
        <fullName evidence="10">EF-hand domain-containing protein</fullName>
    </recommendedName>
</protein>
<dbReference type="AlphaFoldDB" id="A0A7N2M9E9"/>
<dbReference type="Proteomes" id="UP000594261">
    <property type="component" value="Chromosome 8"/>
</dbReference>
<dbReference type="InterPro" id="IPR011992">
    <property type="entry name" value="EF-hand-dom_pair"/>
</dbReference>
<evidence type="ECO:0000256" key="9">
    <source>
        <dbReference type="SAM" id="Phobius"/>
    </source>
</evidence>
<dbReference type="GO" id="GO:0006874">
    <property type="term" value="P:intracellular calcium ion homeostasis"/>
    <property type="evidence" value="ECO:0007669"/>
    <property type="project" value="TreeGrafter"/>
</dbReference>
<reference evidence="11 12" key="1">
    <citation type="journal article" date="2016" name="G3 (Bethesda)">
        <title>First Draft Assembly and Annotation of the Genome of a California Endemic Oak Quercus lobata Nee (Fagaceae).</title>
        <authorList>
            <person name="Sork V.L."/>
            <person name="Fitz-Gibbon S.T."/>
            <person name="Puiu D."/>
            <person name="Crepeau M."/>
            <person name="Gugger P.F."/>
            <person name="Sherman R."/>
            <person name="Stevens K."/>
            <person name="Langley C.H."/>
            <person name="Pellegrini M."/>
            <person name="Salzberg S.L."/>
        </authorList>
    </citation>
    <scope>NUCLEOTIDE SEQUENCE [LARGE SCALE GENOMIC DNA]</scope>
    <source>
        <strain evidence="11 12">cv. SW786</strain>
    </source>
</reference>
<feature type="transmembrane region" description="Helical" evidence="9">
    <location>
        <begin position="674"/>
        <end position="694"/>
    </location>
</feature>
<keyword evidence="12" id="KW-1185">Reference proteome</keyword>
<feature type="transmembrane region" description="Helical" evidence="9">
    <location>
        <begin position="646"/>
        <end position="668"/>
    </location>
</feature>
<evidence type="ECO:0000256" key="5">
    <source>
        <dbReference type="ARBA" id="ARBA00022837"/>
    </source>
</evidence>
<accession>A0A7N2M9E9</accession>
<feature type="domain" description="EF-hand" evidence="10">
    <location>
        <begin position="356"/>
        <end position="391"/>
    </location>
</feature>
<evidence type="ECO:0000256" key="6">
    <source>
        <dbReference type="ARBA" id="ARBA00022989"/>
    </source>
</evidence>
<dbReference type="CDD" id="cd00051">
    <property type="entry name" value="EFh"/>
    <property type="match status" value="2"/>
</dbReference>
<reference evidence="11" key="2">
    <citation type="submission" date="2021-01" db="UniProtKB">
        <authorList>
            <consortium name="EnsemblPlants"/>
        </authorList>
    </citation>
    <scope>IDENTIFICATION</scope>
</reference>
<sequence>MKWVTKCLLNSLKVETVLRASLLNYILAGPLSIVGNTLHMISFGTPFPMDDQCCSAHLTCWGYCFPPNLPSPANLLSGDNCRFVLCCPTRRADPWDVIRYSGLAVTLAPSCVRVSENLGCLSIRGRYGCVVGSLVVMHKIFPYEELRVETMQKIVGPITFVHRHVHPFVSMQIRRHRITPSLASIRYVFTCLNIVLTDPKDSKGMGLWLENVTRCGISTDLETCYTARIMALSIIPFIIVQSLKIFSSSSAERIVILIAIVVSTVFLFLYFSYQIFEPWIQKRRLEFVKHKNLILSILQHVQKHALGNILTADGAPNVNAIKRLFEEVDQDGDNIISPSDLRELLLEINFTGTSIDKEKEIGKVMKEFDLDGDQKITMDEFVTGFTKWLDETEHAIDKQYFSKKSLKDVYQVFGPWLLNRRREREMTKDLIQEILRHVQSNVVGGLLKEDGTPDTHSIKRLFEKMEHDSNNCISQHELKELIADIKFGKLPLDVEEAVLKLIEELDTDGDHLINEDEFVSGFAKWLGTTDNQDPSTTESQDDIYQKTWEATDKLVDEKIGNAVVDNSLQAWFKAMMLLVLGIALLAILAEPLIESVQSFSKSASIPSFFISFILVPLATNTRASASAIKEARRKKSRTTSLTFSEIYGGVFMNNILGFSVLLILIYVRELTWEFSAEMLVVLLVCATMGLIASFRSTFPIWTSFLAALIVTSELPSKILCQKPNSAANNMARRAAKNSKRECVKTQAIKDKRVFVDSSRLSISRNNACALHMTGMRKVRTDGDSCVSRVYRSTYHLYFLAKPRNPSASTQAAMRSQAHPIVRIKGPRKFAPFVDATFFLADFVGFPRAIMAISGSTLSVSNHTRTLVPGRVMSCEKSQPSFRKTDCITGRTSTIVSMRGKRICSIF</sequence>
<feature type="transmembrane region" description="Helical" evidence="9">
    <location>
        <begin position="605"/>
        <end position="625"/>
    </location>
</feature>
<feature type="transmembrane region" description="Helical" evidence="9">
    <location>
        <begin position="574"/>
        <end position="593"/>
    </location>
</feature>
<dbReference type="InterPro" id="IPR004713">
    <property type="entry name" value="CaH_exchang"/>
</dbReference>
<dbReference type="GO" id="GO:0015369">
    <property type="term" value="F:calcium:proton antiporter activity"/>
    <property type="evidence" value="ECO:0007669"/>
    <property type="project" value="TreeGrafter"/>
</dbReference>
<dbReference type="Pfam" id="PF01699">
    <property type="entry name" value="Na_Ca_ex"/>
    <property type="match status" value="1"/>
</dbReference>
<dbReference type="Gene3D" id="1.10.238.10">
    <property type="entry name" value="EF-hand"/>
    <property type="match status" value="2"/>
</dbReference>
<evidence type="ECO:0000313" key="11">
    <source>
        <dbReference type="EnsemblPlants" id="QL08p027498:mrna"/>
    </source>
</evidence>
<keyword evidence="3" id="KW-0050">Antiport</keyword>
<keyword evidence="5" id="KW-0106">Calcium</keyword>
<keyword evidence="7" id="KW-0406">Ion transport</keyword>
<dbReference type="InterPro" id="IPR004837">
    <property type="entry name" value="NaCa_Exmemb"/>
</dbReference>
<keyword evidence="4 9" id="KW-0812">Transmembrane</keyword>
<dbReference type="GO" id="GO:0016020">
    <property type="term" value="C:membrane"/>
    <property type="evidence" value="ECO:0007669"/>
    <property type="project" value="InterPro"/>
</dbReference>
<dbReference type="SMART" id="SM00054">
    <property type="entry name" value="EFh"/>
    <property type="match status" value="4"/>
</dbReference>
<evidence type="ECO:0000313" key="12">
    <source>
        <dbReference type="Proteomes" id="UP000594261"/>
    </source>
</evidence>
<dbReference type="InterPro" id="IPR002048">
    <property type="entry name" value="EF_hand_dom"/>
</dbReference>
<dbReference type="PROSITE" id="PS50222">
    <property type="entry name" value="EF_HAND_2"/>
    <property type="match status" value="3"/>
</dbReference>